<keyword evidence="3 5" id="KW-1133">Transmembrane helix</keyword>
<dbReference type="Pfam" id="PF00083">
    <property type="entry name" value="Sugar_tr"/>
    <property type="match status" value="1"/>
</dbReference>
<comment type="subcellular location">
    <subcellularLocation>
        <location evidence="1">Membrane</location>
    </subcellularLocation>
</comment>
<evidence type="ECO:0000313" key="7">
    <source>
        <dbReference type="EMBL" id="EQD43986.1"/>
    </source>
</evidence>
<dbReference type="InterPro" id="IPR036259">
    <property type="entry name" value="MFS_trans_sf"/>
</dbReference>
<dbReference type="AlphaFoldDB" id="T0Z7K3"/>
<evidence type="ECO:0000256" key="3">
    <source>
        <dbReference type="ARBA" id="ARBA00022989"/>
    </source>
</evidence>
<dbReference type="InterPro" id="IPR020846">
    <property type="entry name" value="MFS_dom"/>
</dbReference>
<dbReference type="GO" id="GO:0016020">
    <property type="term" value="C:membrane"/>
    <property type="evidence" value="ECO:0007669"/>
    <property type="project" value="UniProtKB-SubCell"/>
</dbReference>
<keyword evidence="2 5" id="KW-0812">Transmembrane</keyword>
<organism evidence="7">
    <name type="scientific">mine drainage metagenome</name>
    <dbReference type="NCBI Taxonomy" id="410659"/>
    <lineage>
        <taxon>unclassified sequences</taxon>
        <taxon>metagenomes</taxon>
        <taxon>ecological metagenomes</taxon>
    </lineage>
</organism>
<reference evidence="7" key="1">
    <citation type="submission" date="2013-08" db="EMBL/GenBank/DDBJ databases">
        <authorList>
            <person name="Mendez C."/>
            <person name="Richter M."/>
            <person name="Ferrer M."/>
            <person name="Sanchez J."/>
        </authorList>
    </citation>
    <scope>NUCLEOTIDE SEQUENCE</scope>
</reference>
<feature type="non-terminal residue" evidence="7">
    <location>
        <position position="98"/>
    </location>
</feature>
<comment type="caution">
    <text evidence="7">The sequence shown here is derived from an EMBL/GenBank/DDBJ whole genome shotgun (WGS) entry which is preliminary data.</text>
</comment>
<evidence type="ECO:0000256" key="4">
    <source>
        <dbReference type="ARBA" id="ARBA00023136"/>
    </source>
</evidence>
<gene>
    <name evidence="7" type="ORF">B1A_15289</name>
</gene>
<evidence type="ECO:0000256" key="2">
    <source>
        <dbReference type="ARBA" id="ARBA00022692"/>
    </source>
</evidence>
<dbReference type="SUPFAM" id="SSF103473">
    <property type="entry name" value="MFS general substrate transporter"/>
    <property type="match status" value="1"/>
</dbReference>
<evidence type="ECO:0000259" key="6">
    <source>
        <dbReference type="PROSITE" id="PS50850"/>
    </source>
</evidence>
<name>T0Z7K3_9ZZZZ</name>
<dbReference type="InterPro" id="IPR005828">
    <property type="entry name" value="MFS_sugar_transport-like"/>
</dbReference>
<feature type="transmembrane region" description="Helical" evidence="5">
    <location>
        <begin position="78"/>
        <end position="97"/>
    </location>
</feature>
<accession>T0Z7K3</accession>
<proteinExistence type="predicted"/>
<feature type="domain" description="Major facilitator superfamily (MFS) profile" evidence="6">
    <location>
        <begin position="1"/>
        <end position="98"/>
    </location>
</feature>
<feature type="transmembrane region" description="Helical" evidence="5">
    <location>
        <begin position="44"/>
        <end position="66"/>
    </location>
</feature>
<evidence type="ECO:0000256" key="1">
    <source>
        <dbReference type="ARBA" id="ARBA00004370"/>
    </source>
</evidence>
<dbReference type="GO" id="GO:0022857">
    <property type="term" value="F:transmembrane transporter activity"/>
    <property type="evidence" value="ECO:0007669"/>
    <property type="project" value="InterPro"/>
</dbReference>
<dbReference type="PROSITE" id="PS50850">
    <property type="entry name" value="MFS"/>
    <property type="match status" value="1"/>
</dbReference>
<sequence>MIVATALSWFLLDVSFYSTSIFNPLILKQIGFAASAGANALAEVRILALGNILIALVAAVPGYWVAVALINRVGRRPLQMIGFTVMAVSFFLLSVAYA</sequence>
<reference evidence="7" key="2">
    <citation type="journal article" date="2014" name="ISME J.">
        <title>Microbial stratification in low pH oxic and suboxic macroscopic growths along an acid mine drainage.</title>
        <authorList>
            <person name="Mendez-Garcia C."/>
            <person name="Mesa V."/>
            <person name="Sprenger R.R."/>
            <person name="Richter M."/>
            <person name="Diez M.S."/>
            <person name="Solano J."/>
            <person name="Bargiela R."/>
            <person name="Golyshina O.V."/>
            <person name="Manteca A."/>
            <person name="Ramos J.L."/>
            <person name="Gallego J.R."/>
            <person name="Llorente I."/>
            <person name="Martins Dos Santos V.A."/>
            <person name="Jensen O.N."/>
            <person name="Pelaez A.I."/>
            <person name="Sanchez J."/>
            <person name="Ferrer M."/>
        </authorList>
    </citation>
    <scope>NUCLEOTIDE SEQUENCE</scope>
</reference>
<protein>
    <submittedName>
        <fullName evidence="7">Phosphate permease</fullName>
    </submittedName>
</protein>
<dbReference type="EMBL" id="AUZX01011220">
    <property type="protein sequence ID" value="EQD43986.1"/>
    <property type="molecule type" value="Genomic_DNA"/>
</dbReference>
<dbReference type="Gene3D" id="1.20.1250.20">
    <property type="entry name" value="MFS general substrate transporter like domains"/>
    <property type="match status" value="1"/>
</dbReference>
<evidence type="ECO:0000256" key="5">
    <source>
        <dbReference type="SAM" id="Phobius"/>
    </source>
</evidence>
<keyword evidence="4 5" id="KW-0472">Membrane</keyword>